<dbReference type="GO" id="GO:0005669">
    <property type="term" value="C:transcription factor TFIID complex"/>
    <property type="evidence" value="ECO:0007669"/>
    <property type="project" value="InterPro"/>
</dbReference>
<organism evidence="7 8">
    <name type="scientific">Exocentrus adspersus</name>
    <dbReference type="NCBI Taxonomy" id="1586481"/>
    <lineage>
        <taxon>Eukaryota</taxon>
        <taxon>Metazoa</taxon>
        <taxon>Ecdysozoa</taxon>
        <taxon>Arthropoda</taxon>
        <taxon>Hexapoda</taxon>
        <taxon>Insecta</taxon>
        <taxon>Pterygota</taxon>
        <taxon>Neoptera</taxon>
        <taxon>Endopterygota</taxon>
        <taxon>Coleoptera</taxon>
        <taxon>Polyphaga</taxon>
        <taxon>Cucujiformia</taxon>
        <taxon>Chrysomeloidea</taxon>
        <taxon>Cerambycidae</taxon>
        <taxon>Lamiinae</taxon>
        <taxon>Acanthocinini</taxon>
        <taxon>Exocentrus</taxon>
    </lineage>
</organism>
<feature type="non-terminal residue" evidence="7">
    <location>
        <position position="196"/>
    </location>
</feature>
<comment type="caution">
    <text evidence="7">The sequence shown here is derived from an EMBL/GenBank/DDBJ whole genome shotgun (WGS) entry which is preliminary data.</text>
</comment>
<dbReference type="AlphaFoldDB" id="A0AAV8VT64"/>
<dbReference type="InterPro" id="IPR037817">
    <property type="entry name" value="TAF7"/>
</dbReference>
<keyword evidence="5" id="KW-0539">Nucleus</keyword>
<sequence>MDLEEDKIDLEEQFILRLPHEEAAMFREVLRTKPDKAKRLLKISLNPDTNQGTVYFAKSVMYGTLKKLPTIIESYKTNVCKDTASLYKTADICQILDCTTQPEFKAKPGTIHGYCPPLKNVKNKRFRRTLYNTDFAVEAETVTKELYYLLSTDLEAVSSRFEVLYEDNGSNAGKQYEKSLFGQLSSDSEVNVCYFK</sequence>
<dbReference type="Pfam" id="PF04658">
    <property type="entry name" value="TAFII55_N"/>
    <property type="match status" value="1"/>
</dbReference>
<keyword evidence="3" id="KW-0805">Transcription regulation</keyword>
<evidence type="ECO:0000259" key="6">
    <source>
        <dbReference type="SMART" id="SM01370"/>
    </source>
</evidence>
<proteinExistence type="inferred from homology"/>
<dbReference type="PANTHER" id="PTHR12228">
    <property type="entry name" value="TRANSCRIPTION INITIATION FACTOR TFIID 55 KD SUBUNIT-RELATED"/>
    <property type="match status" value="1"/>
</dbReference>
<name>A0AAV8VT64_9CUCU</name>
<evidence type="ECO:0000256" key="3">
    <source>
        <dbReference type="ARBA" id="ARBA00023015"/>
    </source>
</evidence>
<dbReference type="EMBL" id="JANEYG010000034">
    <property type="protein sequence ID" value="KAJ8917340.1"/>
    <property type="molecule type" value="Genomic_DNA"/>
</dbReference>
<dbReference type="GO" id="GO:0051123">
    <property type="term" value="P:RNA polymerase II preinitiation complex assembly"/>
    <property type="evidence" value="ECO:0007669"/>
    <property type="project" value="TreeGrafter"/>
</dbReference>
<dbReference type="SMART" id="SM01370">
    <property type="entry name" value="TAFII55_N"/>
    <property type="match status" value="1"/>
</dbReference>
<feature type="domain" description="TAFII55 protein conserved region" evidence="6">
    <location>
        <begin position="10"/>
        <end position="158"/>
    </location>
</feature>
<evidence type="ECO:0000313" key="8">
    <source>
        <dbReference type="Proteomes" id="UP001159042"/>
    </source>
</evidence>
<comment type="similarity">
    <text evidence="2">Belongs to the TAF7 family.</text>
</comment>
<evidence type="ECO:0000256" key="5">
    <source>
        <dbReference type="ARBA" id="ARBA00023242"/>
    </source>
</evidence>
<dbReference type="GO" id="GO:0016251">
    <property type="term" value="F:RNA polymerase II general transcription initiation factor activity"/>
    <property type="evidence" value="ECO:0007669"/>
    <property type="project" value="TreeGrafter"/>
</dbReference>
<dbReference type="Proteomes" id="UP001159042">
    <property type="component" value="Unassembled WGS sequence"/>
</dbReference>
<dbReference type="InterPro" id="IPR006751">
    <property type="entry name" value="TAFII55_prot_cons_reg"/>
</dbReference>
<evidence type="ECO:0000256" key="2">
    <source>
        <dbReference type="ARBA" id="ARBA00009368"/>
    </source>
</evidence>
<keyword evidence="8" id="KW-1185">Reference proteome</keyword>
<gene>
    <name evidence="7" type="ORF">NQ315_002362</name>
</gene>
<evidence type="ECO:0000256" key="4">
    <source>
        <dbReference type="ARBA" id="ARBA00023163"/>
    </source>
</evidence>
<evidence type="ECO:0000256" key="1">
    <source>
        <dbReference type="ARBA" id="ARBA00004123"/>
    </source>
</evidence>
<comment type="subcellular location">
    <subcellularLocation>
        <location evidence="1">Nucleus</location>
    </subcellularLocation>
</comment>
<accession>A0AAV8VT64</accession>
<evidence type="ECO:0000313" key="7">
    <source>
        <dbReference type="EMBL" id="KAJ8917340.1"/>
    </source>
</evidence>
<keyword evidence="4" id="KW-0804">Transcription</keyword>
<dbReference type="CDD" id="cd08047">
    <property type="entry name" value="TAF7"/>
    <property type="match status" value="1"/>
</dbReference>
<dbReference type="PANTHER" id="PTHR12228:SF0">
    <property type="entry name" value="TATA-BOX BINDING PROTEIN ASSOCIATED FACTOR 7"/>
    <property type="match status" value="1"/>
</dbReference>
<reference evidence="7 8" key="1">
    <citation type="journal article" date="2023" name="Insect Mol. Biol.">
        <title>Genome sequencing provides insights into the evolution of gene families encoding plant cell wall-degrading enzymes in longhorned beetles.</title>
        <authorList>
            <person name="Shin N.R."/>
            <person name="Okamura Y."/>
            <person name="Kirsch R."/>
            <person name="Pauchet Y."/>
        </authorList>
    </citation>
    <scope>NUCLEOTIDE SEQUENCE [LARGE SCALE GENOMIC DNA]</scope>
    <source>
        <strain evidence="7">EAD_L_NR</strain>
    </source>
</reference>
<protein>
    <recommendedName>
        <fullName evidence="6">TAFII55 protein conserved region domain-containing protein</fullName>
    </recommendedName>
</protein>